<gene>
    <name evidence="1" type="ORF">RM530_17485</name>
</gene>
<keyword evidence="2" id="KW-1185">Reference proteome</keyword>
<dbReference type="Proteomes" id="UP001254608">
    <property type="component" value="Unassembled WGS sequence"/>
</dbReference>
<dbReference type="RefSeq" id="WP_311366548.1">
    <property type="nucleotide sequence ID" value="NZ_JAVRIC010000037.1"/>
</dbReference>
<accession>A0ABU2WNJ9</accession>
<reference evidence="1 2" key="1">
    <citation type="submission" date="2023-09" db="EMBL/GenBank/DDBJ databases">
        <authorList>
            <person name="Rey-Velasco X."/>
        </authorList>
    </citation>
    <scope>NUCLEOTIDE SEQUENCE [LARGE SCALE GENOMIC DNA]</scope>
    <source>
        <strain evidence="1 2">W345</strain>
    </source>
</reference>
<organism evidence="1 2">
    <name type="scientific">Banduia mediterranea</name>
    <dbReference type="NCBI Taxonomy" id="3075609"/>
    <lineage>
        <taxon>Bacteria</taxon>
        <taxon>Pseudomonadati</taxon>
        <taxon>Pseudomonadota</taxon>
        <taxon>Gammaproteobacteria</taxon>
        <taxon>Nevskiales</taxon>
        <taxon>Algiphilaceae</taxon>
        <taxon>Banduia</taxon>
    </lineage>
</organism>
<comment type="caution">
    <text evidence="1">The sequence shown here is derived from an EMBL/GenBank/DDBJ whole genome shotgun (WGS) entry which is preliminary data.</text>
</comment>
<name>A0ABU2WNJ9_9GAMM</name>
<sequence>MLLRHHRDRAKGKQGKRYRYEDMMPPYEKLNSLPKAAQYLKSDVS</sequence>
<evidence type="ECO:0000313" key="2">
    <source>
        <dbReference type="Proteomes" id="UP001254608"/>
    </source>
</evidence>
<evidence type="ECO:0000313" key="1">
    <source>
        <dbReference type="EMBL" id="MDT0499138.1"/>
    </source>
</evidence>
<proteinExistence type="predicted"/>
<dbReference type="EMBL" id="JAVRIC010000037">
    <property type="protein sequence ID" value="MDT0499138.1"/>
    <property type="molecule type" value="Genomic_DNA"/>
</dbReference>
<protein>
    <submittedName>
        <fullName evidence="1">Uncharacterized protein</fullName>
    </submittedName>
</protein>